<dbReference type="InterPro" id="IPR050659">
    <property type="entry name" value="Peptidase_M24B"/>
</dbReference>
<dbReference type="InterPro" id="IPR000587">
    <property type="entry name" value="Creatinase_N"/>
</dbReference>
<dbReference type="Pfam" id="PF00557">
    <property type="entry name" value="Peptidase_M24"/>
    <property type="match status" value="1"/>
</dbReference>
<accession>A0A381RBE4</accession>
<dbReference type="EMBL" id="UINC01001758">
    <property type="protein sequence ID" value="SUZ88169.1"/>
    <property type="molecule type" value="Genomic_DNA"/>
</dbReference>
<dbReference type="CDD" id="cd01066">
    <property type="entry name" value="APP_MetAP"/>
    <property type="match status" value="1"/>
</dbReference>
<reference evidence="3" key="1">
    <citation type="submission" date="2018-05" db="EMBL/GenBank/DDBJ databases">
        <authorList>
            <person name="Lanie J.A."/>
            <person name="Ng W.-L."/>
            <person name="Kazmierczak K.M."/>
            <person name="Andrzejewski T.M."/>
            <person name="Davidsen T.M."/>
            <person name="Wayne K.J."/>
            <person name="Tettelin H."/>
            <person name="Glass J.I."/>
            <person name="Rusch D."/>
            <person name="Podicherti R."/>
            <person name="Tsui H.-C.T."/>
            <person name="Winkler M.E."/>
        </authorList>
    </citation>
    <scope>NUCLEOTIDE SEQUENCE</scope>
</reference>
<evidence type="ECO:0000259" key="1">
    <source>
        <dbReference type="Pfam" id="PF00557"/>
    </source>
</evidence>
<dbReference type="InterPro" id="IPR001714">
    <property type="entry name" value="Pept_M24_MAP"/>
</dbReference>
<dbReference type="InterPro" id="IPR029149">
    <property type="entry name" value="Creatin/AminoP/Spt16_N"/>
</dbReference>
<dbReference type="PRINTS" id="PR00599">
    <property type="entry name" value="MAPEPTIDASE"/>
</dbReference>
<dbReference type="SUPFAM" id="SSF53092">
    <property type="entry name" value="Creatinase/prolidase N-terminal domain"/>
    <property type="match status" value="1"/>
</dbReference>
<dbReference type="Gene3D" id="3.40.350.10">
    <property type="entry name" value="Creatinase/prolidase N-terminal domain"/>
    <property type="match status" value="1"/>
</dbReference>
<evidence type="ECO:0000259" key="2">
    <source>
        <dbReference type="Pfam" id="PF01321"/>
    </source>
</evidence>
<feature type="domain" description="Peptidase M24" evidence="1">
    <location>
        <begin position="150"/>
        <end position="352"/>
    </location>
</feature>
<dbReference type="PANTHER" id="PTHR46112:SF3">
    <property type="entry name" value="AMINOPEPTIDASE YPDF"/>
    <property type="match status" value="1"/>
</dbReference>
<dbReference type="AlphaFoldDB" id="A0A381RBE4"/>
<dbReference type="InterPro" id="IPR036005">
    <property type="entry name" value="Creatinase/aminopeptidase-like"/>
</dbReference>
<dbReference type="PANTHER" id="PTHR46112">
    <property type="entry name" value="AMINOPEPTIDASE"/>
    <property type="match status" value="1"/>
</dbReference>
<dbReference type="SUPFAM" id="SSF55920">
    <property type="entry name" value="Creatinase/aminopeptidase"/>
    <property type="match status" value="1"/>
</dbReference>
<evidence type="ECO:0000313" key="3">
    <source>
        <dbReference type="EMBL" id="SUZ88169.1"/>
    </source>
</evidence>
<proteinExistence type="predicted"/>
<dbReference type="Pfam" id="PF01321">
    <property type="entry name" value="Creatinase_N"/>
    <property type="match status" value="1"/>
</dbReference>
<name>A0A381RBE4_9ZZZZ</name>
<sequence length="372" mass="40098">MAALELDALLVCTEPEVRYLTGFHTPFWQSPTRPWFVVLPADGTPVAVIPEIGASAMADTWLDDVRTWPAPRPTDDGLSLLVETLREVSGRRPGSTGRIGLPMGPETHVRMPLADLDALRDRIPPLDLVDATKVVRGLRMVKSDLEIRKVAHVCDVVSGAFEGIPDLLSTGMTEREAFAAFRVDLLQRGADDVPYLVGASGPGFDDIIKQPSDRVIGTGDLLMFDTGTTFDGYFCDFDRYVAFGWADDDAMRAYGTAWAATEAGLAAVRPGATTSDLWRAMARVLESGGPLGSSPGNSVGRLGHGLGMQVTEWPSNTGDDDTVLAEGMVLTLEPSLTWAPGRMMVHEENLVVRADGPELLSRRAPAELPIIS</sequence>
<dbReference type="Gene3D" id="3.90.230.10">
    <property type="entry name" value="Creatinase/methionine aminopeptidase superfamily"/>
    <property type="match status" value="1"/>
</dbReference>
<gene>
    <name evidence="3" type="ORF">METZ01_LOCUS41023</name>
</gene>
<organism evidence="3">
    <name type="scientific">marine metagenome</name>
    <dbReference type="NCBI Taxonomy" id="408172"/>
    <lineage>
        <taxon>unclassified sequences</taxon>
        <taxon>metagenomes</taxon>
        <taxon>ecological metagenomes</taxon>
    </lineage>
</organism>
<feature type="domain" description="Creatinase N-terminal" evidence="2">
    <location>
        <begin position="1"/>
        <end position="141"/>
    </location>
</feature>
<protein>
    <recommendedName>
        <fullName evidence="4">Peptidase M24 domain-containing protein</fullName>
    </recommendedName>
</protein>
<evidence type="ECO:0008006" key="4">
    <source>
        <dbReference type="Google" id="ProtNLM"/>
    </source>
</evidence>
<dbReference type="InterPro" id="IPR000994">
    <property type="entry name" value="Pept_M24"/>
</dbReference>